<dbReference type="GO" id="GO:0043953">
    <property type="term" value="P:protein transport by the Tat complex"/>
    <property type="evidence" value="ECO:0007669"/>
    <property type="project" value="TreeGrafter"/>
</dbReference>
<dbReference type="EMBL" id="LCFB01000027">
    <property type="protein sequence ID" value="KKS84076.1"/>
    <property type="molecule type" value="Genomic_DNA"/>
</dbReference>
<proteinExistence type="predicted"/>
<dbReference type="PANTHER" id="PTHR30371">
    <property type="entry name" value="SEC-INDEPENDENT PROTEIN TRANSLOCASE PROTEIN TATC"/>
    <property type="match status" value="1"/>
</dbReference>
<evidence type="ECO:0000256" key="1">
    <source>
        <dbReference type="ARBA" id="ARBA00004141"/>
    </source>
</evidence>
<organism evidence="6 7">
    <name type="scientific">Candidatus Gottesmanbacteria bacterium GW2011_GWA1_43_11</name>
    <dbReference type="NCBI Taxonomy" id="1618436"/>
    <lineage>
        <taxon>Bacteria</taxon>
        <taxon>Candidatus Gottesmaniibacteriota</taxon>
    </lineage>
</organism>
<dbReference type="GO" id="GO:0009977">
    <property type="term" value="F:proton motive force dependent protein transmembrane transporter activity"/>
    <property type="evidence" value="ECO:0007669"/>
    <property type="project" value="TreeGrafter"/>
</dbReference>
<feature type="transmembrane region" description="Helical" evidence="5">
    <location>
        <begin position="219"/>
        <end position="243"/>
    </location>
</feature>
<feature type="transmembrane region" description="Helical" evidence="5">
    <location>
        <begin position="196"/>
        <end position="213"/>
    </location>
</feature>
<feature type="transmembrane region" description="Helical" evidence="5">
    <location>
        <begin position="29"/>
        <end position="47"/>
    </location>
</feature>
<evidence type="ECO:0000256" key="5">
    <source>
        <dbReference type="SAM" id="Phobius"/>
    </source>
</evidence>
<dbReference type="PRINTS" id="PR01840">
    <property type="entry name" value="TATCFAMILY"/>
</dbReference>
<dbReference type="Proteomes" id="UP000034543">
    <property type="component" value="Unassembled WGS sequence"/>
</dbReference>
<accession>A0A0G1ELZ8</accession>
<comment type="subcellular location">
    <subcellularLocation>
        <location evidence="1">Membrane</location>
        <topology evidence="1">Multi-pass membrane protein</topology>
    </subcellularLocation>
</comment>
<dbReference type="GO" id="GO:0065002">
    <property type="term" value="P:intracellular protein transmembrane transport"/>
    <property type="evidence" value="ECO:0007669"/>
    <property type="project" value="TreeGrafter"/>
</dbReference>
<name>A0A0G1ELZ8_9BACT</name>
<evidence type="ECO:0000313" key="7">
    <source>
        <dbReference type="Proteomes" id="UP000034543"/>
    </source>
</evidence>
<feature type="transmembrane region" description="Helical" evidence="5">
    <location>
        <begin position="113"/>
        <end position="143"/>
    </location>
</feature>
<keyword evidence="3 5" id="KW-1133">Transmembrane helix</keyword>
<protein>
    <submittedName>
        <fullName evidence="6">Sec-independent protein translocase protein</fullName>
    </submittedName>
</protein>
<comment type="caution">
    <text evidence="6">The sequence shown here is derived from an EMBL/GenBank/DDBJ whole genome shotgun (WGS) entry which is preliminary data.</text>
</comment>
<evidence type="ECO:0000256" key="4">
    <source>
        <dbReference type="ARBA" id="ARBA00023136"/>
    </source>
</evidence>
<reference evidence="6 7" key="1">
    <citation type="journal article" date="2015" name="Nature">
        <title>rRNA introns, odd ribosomes, and small enigmatic genomes across a large radiation of phyla.</title>
        <authorList>
            <person name="Brown C.T."/>
            <person name="Hug L.A."/>
            <person name="Thomas B.C."/>
            <person name="Sharon I."/>
            <person name="Castelle C.J."/>
            <person name="Singh A."/>
            <person name="Wilkins M.J."/>
            <person name="Williams K.H."/>
            <person name="Banfield J.F."/>
        </authorList>
    </citation>
    <scope>NUCLEOTIDE SEQUENCE [LARGE SCALE GENOMIC DNA]</scope>
</reference>
<keyword evidence="2 5" id="KW-0812">Transmembrane</keyword>
<evidence type="ECO:0000256" key="3">
    <source>
        <dbReference type="ARBA" id="ARBA00022989"/>
    </source>
</evidence>
<keyword evidence="4 5" id="KW-0472">Membrane</keyword>
<dbReference type="AlphaFoldDB" id="A0A0G1ELZ8"/>
<sequence>MPETEKIVSEVELAIIKYSPFLAEIRRRTLFVISLFIISAAIGFIYYERIITLVLQIFSLKGLNIVFTSPFQFLSLAINSALLLGSVAVFPAVTVQALIFVKPALKKSEFKSLIVLIPLGFLLFISGFTYGVMMMKYVLIIFFQKSIELNIGNFIDVSLLLSQVLLTSILMGIGFQFPIGLTILMRLKIFGYHQVVKQRLLVYGVSLVFAALMPPTDLLSLLLLFLPLAFLFELTLLCNKFLLKTHHL</sequence>
<dbReference type="InterPro" id="IPR002033">
    <property type="entry name" value="TatC"/>
</dbReference>
<evidence type="ECO:0000313" key="6">
    <source>
        <dbReference type="EMBL" id="KKS84076.1"/>
    </source>
</evidence>
<dbReference type="PANTHER" id="PTHR30371:SF0">
    <property type="entry name" value="SEC-INDEPENDENT PROTEIN TRANSLOCASE PROTEIN TATC, CHLOROPLASTIC-RELATED"/>
    <property type="match status" value="1"/>
</dbReference>
<dbReference type="Pfam" id="PF00902">
    <property type="entry name" value="TatC"/>
    <property type="match status" value="1"/>
</dbReference>
<gene>
    <name evidence="6" type="ORF">UV59_C0027G0004</name>
</gene>
<feature type="transmembrane region" description="Helical" evidence="5">
    <location>
        <begin position="80"/>
        <end position="101"/>
    </location>
</feature>
<feature type="transmembrane region" description="Helical" evidence="5">
    <location>
        <begin position="163"/>
        <end position="184"/>
    </location>
</feature>
<evidence type="ECO:0000256" key="2">
    <source>
        <dbReference type="ARBA" id="ARBA00022692"/>
    </source>
</evidence>
<dbReference type="STRING" id="1618436.UV59_C0027G0004"/>
<dbReference type="GO" id="GO:0033281">
    <property type="term" value="C:TAT protein transport complex"/>
    <property type="evidence" value="ECO:0007669"/>
    <property type="project" value="TreeGrafter"/>
</dbReference>